<feature type="region of interest" description="Disordered" evidence="1">
    <location>
        <begin position="40"/>
        <end position="94"/>
    </location>
</feature>
<evidence type="ECO:0000313" key="3">
    <source>
        <dbReference type="Proteomes" id="UP001162060"/>
    </source>
</evidence>
<evidence type="ECO:0000313" key="2">
    <source>
        <dbReference type="EMBL" id="CAK7932128.1"/>
    </source>
</evidence>
<feature type="compositionally biased region" description="Low complexity" evidence="1">
    <location>
        <begin position="59"/>
        <end position="68"/>
    </location>
</feature>
<feature type="compositionally biased region" description="Basic and acidic residues" evidence="1">
    <location>
        <begin position="47"/>
        <end position="58"/>
    </location>
</feature>
<gene>
    <name evidence="2" type="ORF">PM001_LOCUS17278</name>
</gene>
<proteinExistence type="predicted"/>
<accession>A0AAV1UFU2</accession>
<feature type="compositionally biased region" description="Basic and acidic residues" evidence="1">
    <location>
        <begin position="69"/>
        <end position="83"/>
    </location>
</feature>
<sequence length="419" mass="48001">MAHEHMPHSSLMTARALFPAVLPHSQGCKSNQRSVVVGVSAQHTWHKGKDDSEDRKASDSASAPCPESAEAKRARRSAIEKMSRQKRKKALADMRHEVRHLEQRVAALTLTTTRRERRRGSDKRPLAVVSLHQLQQQYAQLVLVTCALEHDRAALRKLLRERVAATRRADAAATKEPERQLWVSGVPLCSPSFAVRFRQLSSDECFRIVQSANHEIETFCVANSVETTGVTFMGWTDKRKLDRDLRRFQYCFTKRFTLETPERLLGPSWQVYSNGDKMRQVSFGNFGRTRFEVLQVLNDKLVIVRRDHKFPTSPLTFVSVQLVAWWQTPTGFITCSRTIRTFELEKALGPYESYYDAFHWARLDRLFDELDKPAGCDVVLGGSVNDQNQLHSGHWLFELVCCVLRWEHACVGSLLLKRL</sequence>
<evidence type="ECO:0000256" key="1">
    <source>
        <dbReference type="SAM" id="MobiDB-lite"/>
    </source>
</evidence>
<reference evidence="2" key="1">
    <citation type="submission" date="2024-01" db="EMBL/GenBank/DDBJ databases">
        <authorList>
            <person name="Webb A."/>
        </authorList>
    </citation>
    <scope>NUCLEOTIDE SEQUENCE</scope>
    <source>
        <strain evidence="2">Pm1</strain>
    </source>
</reference>
<dbReference type="Proteomes" id="UP001162060">
    <property type="component" value="Unassembled WGS sequence"/>
</dbReference>
<evidence type="ECO:0008006" key="4">
    <source>
        <dbReference type="Google" id="ProtNLM"/>
    </source>
</evidence>
<comment type="caution">
    <text evidence="2">The sequence shown here is derived from an EMBL/GenBank/DDBJ whole genome shotgun (WGS) entry which is preliminary data.</text>
</comment>
<name>A0AAV1UFU2_9STRA</name>
<protein>
    <recommendedName>
        <fullName evidence="4">BZIP domain-containing protein</fullName>
    </recommendedName>
</protein>
<organism evidence="2 3">
    <name type="scientific">Peronospora matthiolae</name>
    <dbReference type="NCBI Taxonomy" id="2874970"/>
    <lineage>
        <taxon>Eukaryota</taxon>
        <taxon>Sar</taxon>
        <taxon>Stramenopiles</taxon>
        <taxon>Oomycota</taxon>
        <taxon>Peronosporomycetes</taxon>
        <taxon>Peronosporales</taxon>
        <taxon>Peronosporaceae</taxon>
        <taxon>Peronospora</taxon>
    </lineage>
</organism>
<dbReference type="EMBL" id="CAKLBY020000188">
    <property type="protein sequence ID" value="CAK7932128.1"/>
    <property type="molecule type" value="Genomic_DNA"/>
</dbReference>
<dbReference type="AlphaFoldDB" id="A0AAV1UFU2"/>